<proteinExistence type="predicted"/>
<evidence type="ECO:0000256" key="4">
    <source>
        <dbReference type="PROSITE-ProRule" id="PRU00473"/>
    </source>
</evidence>
<dbReference type="CDD" id="cd07185">
    <property type="entry name" value="OmpA_C-like"/>
    <property type="match status" value="1"/>
</dbReference>
<comment type="caution">
    <text evidence="6">The sequence shown here is derived from an EMBL/GenBank/DDBJ whole genome shotgun (WGS) entry which is preliminary data.</text>
</comment>
<dbReference type="InterPro" id="IPR006665">
    <property type="entry name" value="OmpA-like"/>
</dbReference>
<dbReference type="SUPFAM" id="SSF82171">
    <property type="entry name" value="DPP6 N-terminal domain-like"/>
    <property type="match status" value="1"/>
</dbReference>
<keyword evidence="3" id="KW-0998">Cell outer membrane</keyword>
<dbReference type="InterPro" id="IPR036737">
    <property type="entry name" value="OmpA-like_sf"/>
</dbReference>
<gene>
    <name evidence="6" type="ORF">GCM10023230_25850</name>
</gene>
<dbReference type="SUPFAM" id="SSF49464">
    <property type="entry name" value="Carboxypeptidase regulatory domain-like"/>
    <property type="match status" value="1"/>
</dbReference>
<keyword evidence="2 4" id="KW-0472">Membrane</keyword>
<dbReference type="EMBL" id="BAABIP010000022">
    <property type="protein sequence ID" value="GAA4774041.1"/>
    <property type="molecule type" value="Genomic_DNA"/>
</dbReference>
<organism evidence="6 7">
    <name type="scientific">Flavobacterium hankyongi</name>
    <dbReference type="NCBI Taxonomy" id="1176532"/>
    <lineage>
        <taxon>Bacteria</taxon>
        <taxon>Pseudomonadati</taxon>
        <taxon>Bacteroidota</taxon>
        <taxon>Flavobacteriia</taxon>
        <taxon>Flavobacteriales</taxon>
        <taxon>Flavobacteriaceae</taxon>
        <taxon>Flavobacterium</taxon>
    </lineage>
</organism>
<dbReference type="PANTHER" id="PTHR30329:SF21">
    <property type="entry name" value="LIPOPROTEIN YIAD-RELATED"/>
    <property type="match status" value="1"/>
</dbReference>
<name>A0ABP9A4R4_9FLAO</name>
<dbReference type="InterPro" id="IPR011990">
    <property type="entry name" value="TPR-like_helical_dom_sf"/>
</dbReference>
<dbReference type="InterPro" id="IPR011042">
    <property type="entry name" value="6-blade_b-propeller_TolB-like"/>
</dbReference>
<keyword evidence="7" id="KW-1185">Reference proteome</keyword>
<dbReference type="RefSeq" id="WP_264543445.1">
    <property type="nucleotide sequence ID" value="NZ_BAABIP010000022.1"/>
</dbReference>
<dbReference type="Gene3D" id="3.30.1330.60">
    <property type="entry name" value="OmpA-like domain"/>
    <property type="match status" value="1"/>
</dbReference>
<sequence>MKKIYIICALVFGLQIQAQQIKIIKGDIQFKDLAYIDATETYLKVAKKGYKSVELFQKLGDSYYFNANLKEANKWYEELFALNQPVQGEYYYRYSQTLKATEDYKKADEFLDKFYKLSTNDIRANLYNKQRDYKKAIDKNSGRYEVKSTSVNTRKSDYGTAFFGDKVVFSTSRDTTGFSRVQTRWTNQSFTNFYVSKKTEESDLINPERFSKTINSKFHEDTPVFTKDLKTVYFTRNNYTEGKIGRDDKQIINLKLYKAVLNTDGKWENVIELPFNSNSYSVAHPALSPDEKTLYFASNMPGTNGQSDIFKVAILGDNKYGTPVKLSNDINTEARETFPFVTQDNELYFSSDGHQGLGGLDVFVTKINPDGSIGKIINLGTPINGPMDDFAFIIDNSTRKGYFSSNRTGGKGLDDIYSFTEKEPLVFDCKSELTGIVTDKENGAILAGSDVSLFDDKFNLLSKVTTDEKAAYQFEVKCGQKYYIRVERPDYETKETNLTIPESAGKEDLPIAISKNLKEIKPGTDLAKTFNIKIIYFDLDKSNIRPDAQVDLAKIAEVMNQFPTLKVDVRSHTDSRQTASYNEKLSNARAKSTIDWLVKNGIAKERLTGKGYGESQLINHCEDGVNCSEDEHQMNRRSEFIILEM</sequence>
<dbReference type="SUPFAM" id="SSF48452">
    <property type="entry name" value="TPR-like"/>
    <property type="match status" value="1"/>
</dbReference>
<dbReference type="PROSITE" id="PS51123">
    <property type="entry name" value="OMPA_2"/>
    <property type="match status" value="1"/>
</dbReference>
<dbReference type="Proteomes" id="UP001500141">
    <property type="component" value="Unassembled WGS sequence"/>
</dbReference>
<comment type="subcellular location">
    <subcellularLocation>
        <location evidence="1">Cell outer membrane</location>
    </subcellularLocation>
</comment>
<feature type="domain" description="OmpA-like" evidence="5">
    <location>
        <begin position="524"/>
        <end position="645"/>
    </location>
</feature>
<evidence type="ECO:0000313" key="6">
    <source>
        <dbReference type="EMBL" id="GAA4774041.1"/>
    </source>
</evidence>
<dbReference type="Pfam" id="PF07676">
    <property type="entry name" value="PD40"/>
    <property type="match status" value="2"/>
</dbReference>
<evidence type="ECO:0000256" key="2">
    <source>
        <dbReference type="ARBA" id="ARBA00023136"/>
    </source>
</evidence>
<reference evidence="7" key="1">
    <citation type="journal article" date="2019" name="Int. J. Syst. Evol. Microbiol.">
        <title>The Global Catalogue of Microorganisms (GCM) 10K type strain sequencing project: providing services to taxonomists for standard genome sequencing and annotation.</title>
        <authorList>
            <consortium name="The Broad Institute Genomics Platform"/>
            <consortium name="The Broad Institute Genome Sequencing Center for Infectious Disease"/>
            <person name="Wu L."/>
            <person name="Ma J."/>
        </authorList>
    </citation>
    <scope>NUCLEOTIDE SEQUENCE [LARGE SCALE GENOMIC DNA]</scope>
    <source>
        <strain evidence="7">JCM 18198</strain>
    </source>
</reference>
<evidence type="ECO:0000313" key="7">
    <source>
        <dbReference type="Proteomes" id="UP001500141"/>
    </source>
</evidence>
<dbReference type="Gene3D" id="2.60.40.1120">
    <property type="entry name" value="Carboxypeptidase-like, regulatory domain"/>
    <property type="match status" value="1"/>
</dbReference>
<evidence type="ECO:0000259" key="5">
    <source>
        <dbReference type="PROSITE" id="PS51123"/>
    </source>
</evidence>
<accession>A0ABP9A4R4</accession>
<dbReference type="InterPro" id="IPR011659">
    <property type="entry name" value="WD40"/>
</dbReference>
<dbReference type="PANTHER" id="PTHR30329">
    <property type="entry name" value="STATOR ELEMENT OF FLAGELLAR MOTOR COMPLEX"/>
    <property type="match status" value="1"/>
</dbReference>
<dbReference type="Gene3D" id="2.120.10.30">
    <property type="entry name" value="TolB, C-terminal domain"/>
    <property type="match status" value="1"/>
</dbReference>
<dbReference type="SUPFAM" id="SSF103088">
    <property type="entry name" value="OmpA-like"/>
    <property type="match status" value="1"/>
</dbReference>
<evidence type="ECO:0000256" key="3">
    <source>
        <dbReference type="ARBA" id="ARBA00023237"/>
    </source>
</evidence>
<dbReference type="InterPro" id="IPR008969">
    <property type="entry name" value="CarboxyPept-like_regulatory"/>
</dbReference>
<dbReference type="Gene3D" id="1.25.40.10">
    <property type="entry name" value="Tetratricopeptide repeat domain"/>
    <property type="match status" value="1"/>
</dbReference>
<dbReference type="InterPro" id="IPR050330">
    <property type="entry name" value="Bact_OuterMem_StrucFunc"/>
</dbReference>
<protein>
    <submittedName>
        <fullName evidence="6">OmpA family protein</fullName>
    </submittedName>
</protein>
<dbReference type="Pfam" id="PF00691">
    <property type="entry name" value="OmpA"/>
    <property type="match status" value="1"/>
</dbReference>
<dbReference type="InterPro" id="IPR006664">
    <property type="entry name" value="OMP_bac"/>
</dbReference>
<evidence type="ECO:0000256" key="1">
    <source>
        <dbReference type="ARBA" id="ARBA00004442"/>
    </source>
</evidence>
<dbReference type="PRINTS" id="PR01021">
    <property type="entry name" value="OMPADOMAIN"/>
</dbReference>